<organism evidence="2 3">
    <name type="scientific">Laccaria amethystina LaAM-08-1</name>
    <dbReference type="NCBI Taxonomy" id="1095629"/>
    <lineage>
        <taxon>Eukaryota</taxon>
        <taxon>Fungi</taxon>
        <taxon>Dikarya</taxon>
        <taxon>Basidiomycota</taxon>
        <taxon>Agaricomycotina</taxon>
        <taxon>Agaricomycetes</taxon>
        <taxon>Agaricomycetidae</taxon>
        <taxon>Agaricales</taxon>
        <taxon>Agaricineae</taxon>
        <taxon>Hydnangiaceae</taxon>
        <taxon>Laccaria</taxon>
    </lineage>
</organism>
<evidence type="ECO:0000313" key="3">
    <source>
        <dbReference type="Proteomes" id="UP000054477"/>
    </source>
</evidence>
<feature type="region of interest" description="Disordered" evidence="1">
    <location>
        <begin position="170"/>
        <end position="190"/>
    </location>
</feature>
<dbReference type="Proteomes" id="UP000054477">
    <property type="component" value="Unassembled WGS sequence"/>
</dbReference>
<protein>
    <submittedName>
        <fullName evidence="2">Unplaced genomic scaffold K443scaffold_284, whole genome shotgun sequence</fullName>
    </submittedName>
</protein>
<reference evidence="3" key="2">
    <citation type="submission" date="2015-01" db="EMBL/GenBank/DDBJ databases">
        <title>Evolutionary Origins and Diversification of the Mycorrhizal Mutualists.</title>
        <authorList>
            <consortium name="DOE Joint Genome Institute"/>
            <consortium name="Mycorrhizal Genomics Consortium"/>
            <person name="Kohler A."/>
            <person name="Kuo A."/>
            <person name="Nagy L.G."/>
            <person name="Floudas D."/>
            <person name="Copeland A."/>
            <person name="Barry K.W."/>
            <person name="Cichocki N."/>
            <person name="Veneault-Fourrey C."/>
            <person name="LaButti K."/>
            <person name="Lindquist E.A."/>
            <person name="Lipzen A."/>
            <person name="Lundell T."/>
            <person name="Morin E."/>
            <person name="Murat C."/>
            <person name="Riley R."/>
            <person name="Ohm R."/>
            <person name="Sun H."/>
            <person name="Tunlid A."/>
            <person name="Henrissat B."/>
            <person name="Grigoriev I.V."/>
            <person name="Hibbett D.S."/>
            <person name="Martin F."/>
        </authorList>
    </citation>
    <scope>NUCLEOTIDE SEQUENCE [LARGE SCALE GENOMIC DNA]</scope>
    <source>
        <strain evidence="3">LaAM-08-1</strain>
    </source>
</reference>
<accession>A0A0C9WY71</accession>
<dbReference type="HOGENOM" id="CLU_1428223_0_0_1"/>
<dbReference type="EMBL" id="KN838819">
    <property type="protein sequence ID" value="KIJ93878.1"/>
    <property type="molecule type" value="Genomic_DNA"/>
</dbReference>
<evidence type="ECO:0000313" key="2">
    <source>
        <dbReference type="EMBL" id="KIJ93878.1"/>
    </source>
</evidence>
<name>A0A0C9WY71_9AGAR</name>
<proteinExistence type="predicted"/>
<sequence>MCAGIEDDVEIRSVGFLPKPAIADVPTSRSKKVAIEEKWERWSGIWVDDEKGVKVALKGVGTFVCHRLSPDASKYKRKARQPYDRKPGFARGNSKAEGFLDASLRKSGCTRIENNAEIHVWMPTPQFITSRHSRHVHVWELYACRGGGEQGRQADVSLLKARCRYYPSTPLQADIPSQSRPLASTHSHAE</sequence>
<dbReference type="AlphaFoldDB" id="A0A0C9WY71"/>
<gene>
    <name evidence="2" type="ORF">K443DRAFT_125445</name>
</gene>
<reference evidence="2 3" key="1">
    <citation type="submission" date="2014-04" db="EMBL/GenBank/DDBJ databases">
        <authorList>
            <consortium name="DOE Joint Genome Institute"/>
            <person name="Kuo A."/>
            <person name="Kohler A."/>
            <person name="Nagy L.G."/>
            <person name="Floudas D."/>
            <person name="Copeland A."/>
            <person name="Barry K.W."/>
            <person name="Cichocki N."/>
            <person name="Veneault-Fourrey C."/>
            <person name="LaButti K."/>
            <person name="Lindquist E.A."/>
            <person name="Lipzen A."/>
            <person name="Lundell T."/>
            <person name="Morin E."/>
            <person name="Murat C."/>
            <person name="Sun H."/>
            <person name="Tunlid A."/>
            <person name="Henrissat B."/>
            <person name="Grigoriev I.V."/>
            <person name="Hibbett D.S."/>
            <person name="Martin F."/>
            <person name="Nordberg H.P."/>
            <person name="Cantor M.N."/>
            <person name="Hua S.X."/>
        </authorList>
    </citation>
    <scope>NUCLEOTIDE SEQUENCE [LARGE SCALE GENOMIC DNA]</scope>
    <source>
        <strain evidence="2 3">LaAM-08-1</strain>
    </source>
</reference>
<keyword evidence="3" id="KW-1185">Reference proteome</keyword>
<evidence type="ECO:0000256" key="1">
    <source>
        <dbReference type="SAM" id="MobiDB-lite"/>
    </source>
</evidence>